<dbReference type="RefSeq" id="WP_058481330.1">
    <property type="nucleotide sequence ID" value="NZ_CAAAIQ010000019.1"/>
</dbReference>
<dbReference type="OrthoDB" id="5654137at2"/>
<dbReference type="PATRIC" id="fig|66969.6.peg.2920"/>
<protein>
    <submittedName>
        <fullName evidence="1">Ankyrin repeat-containing protein</fullName>
    </submittedName>
</protein>
<gene>
    <name evidence="1" type="ORF">Lwal_2699</name>
</gene>
<dbReference type="EMBL" id="LNZB01000060">
    <property type="protein sequence ID" value="KTD74658.1"/>
    <property type="molecule type" value="Genomic_DNA"/>
</dbReference>
<evidence type="ECO:0000313" key="1">
    <source>
        <dbReference type="EMBL" id="KTD74658.1"/>
    </source>
</evidence>
<dbReference type="Proteomes" id="UP000054729">
    <property type="component" value="Unassembled WGS sequence"/>
</dbReference>
<organism evidence="1 2">
    <name type="scientific">Legionella waltersii</name>
    <dbReference type="NCBI Taxonomy" id="66969"/>
    <lineage>
        <taxon>Bacteria</taxon>
        <taxon>Pseudomonadati</taxon>
        <taxon>Pseudomonadota</taxon>
        <taxon>Gammaproteobacteria</taxon>
        <taxon>Legionellales</taxon>
        <taxon>Legionellaceae</taxon>
        <taxon>Legionella</taxon>
    </lineage>
</organism>
<name>A0A0W0ZZX1_9GAMM</name>
<evidence type="ECO:0000313" key="2">
    <source>
        <dbReference type="Proteomes" id="UP000054729"/>
    </source>
</evidence>
<keyword evidence="2" id="KW-1185">Reference proteome</keyword>
<dbReference type="Gene3D" id="1.25.40.20">
    <property type="entry name" value="Ankyrin repeat-containing domain"/>
    <property type="match status" value="1"/>
</dbReference>
<dbReference type="AlphaFoldDB" id="A0A0W0ZZX1"/>
<accession>A0A0W0ZZX1</accession>
<dbReference type="InterPro" id="IPR036770">
    <property type="entry name" value="Ankyrin_rpt-contain_sf"/>
</dbReference>
<reference evidence="1 2" key="1">
    <citation type="submission" date="2015-11" db="EMBL/GenBank/DDBJ databases">
        <title>Genomic analysis of 38 Legionella species identifies large and diverse effector repertoires.</title>
        <authorList>
            <person name="Burstein D."/>
            <person name="Amaro F."/>
            <person name="Zusman T."/>
            <person name="Lifshitz Z."/>
            <person name="Cohen O."/>
            <person name="Gilbert J.A."/>
            <person name="Pupko T."/>
            <person name="Shuman H.A."/>
            <person name="Segal G."/>
        </authorList>
    </citation>
    <scope>NUCLEOTIDE SEQUENCE [LARGE SCALE GENOMIC DNA]</scope>
    <source>
        <strain evidence="1 2">ATCC 51914</strain>
    </source>
</reference>
<comment type="caution">
    <text evidence="1">The sequence shown here is derived from an EMBL/GenBank/DDBJ whole genome shotgun (WGS) entry which is preliminary data.</text>
</comment>
<dbReference type="SUPFAM" id="SSF48403">
    <property type="entry name" value="Ankyrin repeat"/>
    <property type="match status" value="1"/>
</dbReference>
<proteinExistence type="predicted"/>
<sequence length="508" mass="57902">MTQDLDQATVIDYLNQYLKWHNMPIEVNRDGICNGIATVYIQYALQGKEKKFWELIEQIVSLKPKANMEAEINQFVYDVVLALHIEHFGYKLSQSTSMQALTINNKSMYSSFDFAITTSTHHWQKILKEIDLRPNEMMKISSTNHSIAIKKTEKGYRVFDPNYSKGVREFADEIALVHELYYNVFNFRNRFYLPVGPMGMSVSIIRHPEDMSPRVYPEVTKLYDKYLSQQNINDESYVWFGNSTNTLQKAAASINDEGVINHLLAKGAKDNNWKAAAVAIANNNHKSLRALIGNNKDTVMFQTFFMFALEEGREEIVDTLYDLKKALPLYSSQAIVAAAKGGNSHLLAKVIDYYERTHAGLSQLDFAISAAIPSGSVESVKLLVSKYEQASGALTAEQHLNYLLKAIRCNQPYMVSYFIKNVPPKRLKQIHISTRSAEHTHLFITEELEKHHVPMTNNAKAVIAQKRHIPLDYMSQLGIYLAKFTDFIREVILQQDGVYANAPTPKKP</sequence>